<dbReference type="EMBL" id="MPAF01000056">
    <property type="protein sequence ID" value="OOK24844.1"/>
    <property type="molecule type" value="Genomic_DNA"/>
</dbReference>
<organism evidence="2 4">
    <name type="scientific">Escherichia coli</name>
    <dbReference type="NCBI Taxonomy" id="562"/>
    <lineage>
        <taxon>Bacteria</taxon>
        <taxon>Pseudomonadati</taxon>
        <taxon>Pseudomonadota</taxon>
        <taxon>Gammaproteobacteria</taxon>
        <taxon>Enterobacterales</taxon>
        <taxon>Enterobacteriaceae</taxon>
        <taxon>Escherichia</taxon>
    </lineage>
</organism>
<protein>
    <submittedName>
        <fullName evidence="2">5'-nucleotidase</fullName>
    </submittedName>
</protein>
<gene>
    <name evidence="1" type="ORF">BMT91_22055</name>
    <name evidence="2" type="ORF">DD762_22160</name>
</gene>
<dbReference type="Proteomes" id="UP000245761">
    <property type="component" value="Unassembled WGS sequence"/>
</dbReference>
<evidence type="ECO:0000313" key="3">
    <source>
        <dbReference type="Proteomes" id="UP000188855"/>
    </source>
</evidence>
<name>A0A1V3VTX7_ECOLX</name>
<dbReference type="EMBL" id="QEMT01000052">
    <property type="protein sequence ID" value="PWH58160.1"/>
    <property type="molecule type" value="Genomic_DNA"/>
</dbReference>
<reference evidence="1 3" key="1">
    <citation type="submission" date="2016-10" db="EMBL/GenBank/DDBJ databases">
        <title>Whole genome sequences of antibiotic resistant commensal Escherichia coli from healthy Australian adults.</title>
        <authorList>
            <person name="Moran R.A."/>
            <person name="Anantham S."/>
            <person name="Nigro S.J."/>
            <person name="Holt K.E."/>
            <person name="Hall R.M."/>
        </authorList>
    </citation>
    <scope>NUCLEOTIDE SEQUENCE [LARGE SCALE GENOMIC DNA]</scope>
    <source>
        <strain evidence="1 3">2.3-R4</strain>
    </source>
</reference>
<dbReference type="Proteomes" id="UP000188855">
    <property type="component" value="Unassembled WGS sequence"/>
</dbReference>
<accession>A0A1V3VTX7</accession>
<evidence type="ECO:0000313" key="1">
    <source>
        <dbReference type="EMBL" id="OOK24844.1"/>
    </source>
</evidence>
<dbReference type="AlphaFoldDB" id="A0A1V3VTX7"/>
<sequence length="168" mass="19196">MSDVLTNDKWKRRGVSVLWCGKTLAELNAASQVISLRQFIGYYEAGWPDDMPLLNDDGLYVAGLDVAVDALSPEDALEWLESEIYEMIYDFQNHADAALIFWMPDQGRWKEDLTTSTYHWCLAGKYDAQMFPLGQCIWNGAQKDVRRIESTSGGKTNEWLGLYLERIS</sequence>
<comment type="caution">
    <text evidence="2">The sequence shown here is derived from an EMBL/GenBank/DDBJ whole genome shotgun (WGS) entry which is preliminary data.</text>
</comment>
<proteinExistence type="predicted"/>
<evidence type="ECO:0000313" key="2">
    <source>
        <dbReference type="EMBL" id="PWH58160.1"/>
    </source>
</evidence>
<dbReference type="RefSeq" id="WP_001286234.1">
    <property type="nucleotide sequence ID" value="NZ_AP027588.1"/>
</dbReference>
<reference evidence="2 4" key="2">
    <citation type="submission" date="2018-04" db="EMBL/GenBank/DDBJ databases">
        <title>Draft Genomic Sequencing Of Potential Extraintestinal Pathogenic Escherichia coli B8S56 Isolated from Retail Chicken Skin.</title>
        <authorList>
            <person name="Xu A."/>
            <person name="Tilman S."/>
            <person name="Wisser-Parker K."/>
            <person name="Scullen O.J."/>
            <person name="Sommers C."/>
        </authorList>
    </citation>
    <scope>NUCLEOTIDE SEQUENCE [LARGE SCALE GENOMIC DNA]</scope>
    <source>
        <strain evidence="2 4">B8S56</strain>
    </source>
</reference>
<evidence type="ECO:0000313" key="4">
    <source>
        <dbReference type="Proteomes" id="UP000245761"/>
    </source>
</evidence>